<dbReference type="Pfam" id="PF00593">
    <property type="entry name" value="TonB_dep_Rec_b-barrel"/>
    <property type="match status" value="1"/>
</dbReference>
<reference evidence="5" key="1">
    <citation type="submission" date="2013-08" db="EMBL/GenBank/DDBJ databases">
        <authorList>
            <person name="Mendez C."/>
            <person name="Richter M."/>
            <person name="Ferrer M."/>
            <person name="Sanchez J."/>
        </authorList>
    </citation>
    <scope>NUCLEOTIDE SEQUENCE</scope>
</reference>
<keyword evidence="3" id="KW-0998">Cell outer membrane</keyword>
<reference evidence="5" key="2">
    <citation type="journal article" date="2014" name="ISME J.">
        <title>Microbial stratification in low pH oxic and suboxic macroscopic growths along an acid mine drainage.</title>
        <authorList>
            <person name="Mendez-Garcia C."/>
            <person name="Mesa V."/>
            <person name="Sprenger R.R."/>
            <person name="Richter M."/>
            <person name="Diez M.S."/>
            <person name="Solano J."/>
            <person name="Bargiela R."/>
            <person name="Golyshina O.V."/>
            <person name="Manteca A."/>
            <person name="Ramos J.L."/>
            <person name="Gallego J.R."/>
            <person name="Llorente I."/>
            <person name="Martins Dos Santos V.A."/>
            <person name="Jensen O.N."/>
            <person name="Pelaez A.I."/>
            <person name="Sanchez J."/>
            <person name="Ferrer M."/>
        </authorList>
    </citation>
    <scope>NUCLEOTIDE SEQUENCE</scope>
</reference>
<sequence length="196" mass="20548">MGIDGTPVAGTSGTAFQNVVPSYGGYCNSTSAGSSTECANPFNSTYIQGQGYKVGDIAEMAIQTFKGNKIHMGARASYNNTQYGNEPIGTPNVTGNSAGSNLMATIGGYFEDHYRPTDDWLVSAGFRVMAVNEQYVNSMMSGAQTTLNGANGGNGNYAASAGESFVIPLPHVGVNYYPDKNWKIYANAGESYAAPP</sequence>
<dbReference type="InterPro" id="IPR000531">
    <property type="entry name" value="Beta-barrel_TonB"/>
</dbReference>
<name>T0ZRT1_9ZZZZ</name>
<feature type="domain" description="TonB-dependent receptor-like beta-barrel" evidence="4">
    <location>
        <begin position="39"/>
        <end position="195"/>
    </location>
</feature>
<dbReference type="AlphaFoldDB" id="T0ZRT1"/>
<evidence type="ECO:0000259" key="4">
    <source>
        <dbReference type="Pfam" id="PF00593"/>
    </source>
</evidence>
<dbReference type="SUPFAM" id="SSF56935">
    <property type="entry name" value="Porins"/>
    <property type="match status" value="1"/>
</dbReference>
<comment type="subcellular location">
    <subcellularLocation>
        <location evidence="1">Cell outer membrane</location>
    </subcellularLocation>
</comment>
<dbReference type="EMBL" id="AUZX01009692">
    <property type="protein sequence ID" value="EQD50996.1"/>
    <property type="molecule type" value="Genomic_DNA"/>
</dbReference>
<keyword evidence="5" id="KW-0675">Receptor</keyword>
<evidence type="ECO:0000256" key="1">
    <source>
        <dbReference type="ARBA" id="ARBA00004442"/>
    </source>
</evidence>
<evidence type="ECO:0000313" key="5">
    <source>
        <dbReference type="EMBL" id="EQD50996.1"/>
    </source>
</evidence>
<organism evidence="5">
    <name type="scientific">mine drainage metagenome</name>
    <dbReference type="NCBI Taxonomy" id="410659"/>
    <lineage>
        <taxon>unclassified sequences</taxon>
        <taxon>metagenomes</taxon>
        <taxon>ecological metagenomes</taxon>
    </lineage>
</organism>
<gene>
    <name evidence="5" type="ORF">B1A_13251</name>
</gene>
<feature type="non-terminal residue" evidence="5">
    <location>
        <position position="196"/>
    </location>
</feature>
<dbReference type="Gene3D" id="2.40.170.20">
    <property type="entry name" value="TonB-dependent receptor, beta-barrel domain"/>
    <property type="match status" value="1"/>
</dbReference>
<protein>
    <submittedName>
        <fullName evidence="5">TonB-dependent receptor</fullName>
    </submittedName>
</protein>
<dbReference type="GO" id="GO:0009279">
    <property type="term" value="C:cell outer membrane"/>
    <property type="evidence" value="ECO:0007669"/>
    <property type="project" value="UniProtKB-SubCell"/>
</dbReference>
<dbReference type="InterPro" id="IPR036942">
    <property type="entry name" value="Beta-barrel_TonB_sf"/>
</dbReference>
<keyword evidence="2" id="KW-0472">Membrane</keyword>
<evidence type="ECO:0000256" key="2">
    <source>
        <dbReference type="ARBA" id="ARBA00023136"/>
    </source>
</evidence>
<proteinExistence type="predicted"/>
<evidence type="ECO:0000256" key="3">
    <source>
        <dbReference type="ARBA" id="ARBA00023237"/>
    </source>
</evidence>
<accession>T0ZRT1</accession>
<comment type="caution">
    <text evidence="5">The sequence shown here is derived from an EMBL/GenBank/DDBJ whole genome shotgun (WGS) entry which is preliminary data.</text>
</comment>